<accession>A0A399F8Y7</accession>
<sequence length="347" mass="38739">MLVSRSHWQDPKKRRVAALQALQERDEARLLELHRTYLALKGRRRAAISPRTLETYEVGIRDFLAWVWPPEAQGPRVALWEVGSDEIDAWLHALGTEGGHLADPRQRKRLRPSSLATRLAGVRSLYRALAWAGVSGVPETPAPSDPTPAHERRPALPQALYRRLLEHLSGDDAESQRDHLAARLMGEAGLRLSEVVALDAAHVFLAEGLLEVQKGKGGKARTLPLGHSLLQELSRWLKLRLAYAVAGEPALLINLGGRKAAGRRMSPRMLQLRFAQHFQELDFPARYRGVHTLRHTAGTRFYRGLKDLYATARLLGHADVNTSAIYAKMDLESLRLQVEGLEEPSPG</sequence>
<evidence type="ECO:0000313" key="8">
    <source>
        <dbReference type="Proteomes" id="UP000266178"/>
    </source>
</evidence>
<dbReference type="SUPFAM" id="SSF47823">
    <property type="entry name" value="lambda integrase-like, N-terminal domain"/>
    <property type="match status" value="1"/>
</dbReference>
<organism evidence="7 8">
    <name type="scientific">Meiothermus granaticius NBRC 107808</name>
    <dbReference type="NCBI Taxonomy" id="1227551"/>
    <lineage>
        <taxon>Bacteria</taxon>
        <taxon>Thermotogati</taxon>
        <taxon>Deinococcota</taxon>
        <taxon>Deinococci</taxon>
        <taxon>Thermales</taxon>
        <taxon>Thermaceae</taxon>
        <taxon>Meiothermus</taxon>
    </lineage>
</organism>
<dbReference type="InterPro" id="IPR050090">
    <property type="entry name" value="Tyrosine_recombinase_XerCD"/>
</dbReference>
<dbReference type="AlphaFoldDB" id="A0A399F8Y7"/>
<feature type="domain" description="Core-binding (CB)" evidence="6">
    <location>
        <begin position="25"/>
        <end position="130"/>
    </location>
</feature>
<dbReference type="InterPro" id="IPR013762">
    <property type="entry name" value="Integrase-like_cat_sf"/>
</dbReference>
<evidence type="ECO:0000256" key="1">
    <source>
        <dbReference type="ARBA" id="ARBA00022908"/>
    </source>
</evidence>
<evidence type="ECO:0000256" key="2">
    <source>
        <dbReference type="ARBA" id="ARBA00023125"/>
    </source>
</evidence>
<dbReference type="Pfam" id="PF02899">
    <property type="entry name" value="Phage_int_SAM_1"/>
    <property type="match status" value="1"/>
</dbReference>
<dbReference type="InterPro" id="IPR044068">
    <property type="entry name" value="CB"/>
</dbReference>
<dbReference type="RefSeq" id="WP_119356437.1">
    <property type="nucleotide sequence ID" value="NZ_BJXM01000018.1"/>
</dbReference>
<evidence type="ECO:0000313" key="7">
    <source>
        <dbReference type="EMBL" id="RIH93127.1"/>
    </source>
</evidence>
<dbReference type="Proteomes" id="UP000266178">
    <property type="component" value="Unassembled WGS sequence"/>
</dbReference>
<dbReference type="Pfam" id="PF00589">
    <property type="entry name" value="Phage_integrase"/>
    <property type="match status" value="1"/>
</dbReference>
<dbReference type="GO" id="GO:0015074">
    <property type="term" value="P:DNA integration"/>
    <property type="evidence" value="ECO:0007669"/>
    <property type="project" value="UniProtKB-KW"/>
</dbReference>
<dbReference type="InterPro" id="IPR004107">
    <property type="entry name" value="Integrase_SAM-like_N"/>
</dbReference>
<evidence type="ECO:0000256" key="3">
    <source>
        <dbReference type="ARBA" id="ARBA00023172"/>
    </source>
</evidence>
<dbReference type="InterPro" id="IPR011010">
    <property type="entry name" value="DNA_brk_join_enz"/>
</dbReference>
<dbReference type="PROSITE" id="PS51898">
    <property type="entry name" value="TYR_RECOMBINASE"/>
    <property type="match status" value="1"/>
</dbReference>
<name>A0A399F8Y7_9DEIN</name>
<comment type="caution">
    <text evidence="7">The sequence shown here is derived from an EMBL/GenBank/DDBJ whole genome shotgun (WGS) entry which is preliminary data.</text>
</comment>
<dbReference type="GO" id="GO:0006310">
    <property type="term" value="P:DNA recombination"/>
    <property type="evidence" value="ECO:0007669"/>
    <property type="project" value="UniProtKB-KW"/>
</dbReference>
<dbReference type="PANTHER" id="PTHR30349">
    <property type="entry name" value="PHAGE INTEGRASE-RELATED"/>
    <property type="match status" value="1"/>
</dbReference>
<feature type="domain" description="Tyr recombinase" evidence="5">
    <location>
        <begin position="151"/>
        <end position="339"/>
    </location>
</feature>
<protein>
    <submittedName>
        <fullName evidence="7">Tyrosine recombinase XerC</fullName>
    </submittedName>
</protein>
<gene>
    <name evidence="7" type="primary">xerC_1</name>
    <name evidence="7" type="ORF">Mgrana_00925</name>
</gene>
<reference evidence="7 8" key="1">
    <citation type="submission" date="2018-08" db="EMBL/GenBank/DDBJ databases">
        <title>Meiothermus granaticius genome AF-68 sequencing project.</title>
        <authorList>
            <person name="Da Costa M.S."/>
            <person name="Albuquerque L."/>
            <person name="Raposo P."/>
            <person name="Froufe H.J.C."/>
            <person name="Barroso C.S."/>
            <person name="Egas C."/>
        </authorList>
    </citation>
    <scope>NUCLEOTIDE SEQUENCE [LARGE SCALE GENOMIC DNA]</scope>
    <source>
        <strain evidence="7 8">AF-68</strain>
    </source>
</reference>
<dbReference type="PANTHER" id="PTHR30349:SF81">
    <property type="entry name" value="TYROSINE RECOMBINASE XERC"/>
    <property type="match status" value="1"/>
</dbReference>
<dbReference type="InterPro" id="IPR002104">
    <property type="entry name" value="Integrase_catalytic"/>
</dbReference>
<dbReference type="OrthoDB" id="9801717at2"/>
<evidence type="ECO:0000256" key="4">
    <source>
        <dbReference type="PROSITE-ProRule" id="PRU01248"/>
    </source>
</evidence>
<dbReference type="Gene3D" id="1.10.443.10">
    <property type="entry name" value="Intergrase catalytic core"/>
    <property type="match status" value="1"/>
</dbReference>
<dbReference type="PROSITE" id="PS51900">
    <property type="entry name" value="CB"/>
    <property type="match status" value="1"/>
</dbReference>
<dbReference type="SUPFAM" id="SSF56349">
    <property type="entry name" value="DNA breaking-rejoining enzymes"/>
    <property type="match status" value="1"/>
</dbReference>
<keyword evidence="3" id="KW-0233">DNA recombination</keyword>
<dbReference type="EMBL" id="QWLB01000009">
    <property type="protein sequence ID" value="RIH93127.1"/>
    <property type="molecule type" value="Genomic_DNA"/>
</dbReference>
<dbReference type="CDD" id="cd00397">
    <property type="entry name" value="DNA_BRE_C"/>
    <property type="match status" value="1"/>
</dbReference>
<dbReference type="GO" id="GO:0003677">
    <property type="term" value="F:DNA binding"/>
    <property type="evidence" value="ECO:0007669"/>
    <property type="project" value="UniProtKB-UniRule"/>
</dbReference>
<dbReference type="Gene3D" id="1.10.150.130">
    <property type="match status" value="1"/>
</dbReference>
<evidence type="ECO:0000259" key="6">
    <source>
        <dbReference type="PROSITE" id="PS51900"/>
    </source>
</evidence>
<keyword evidence="1" id="KW-0229">DNA integration</keyword>
<evidence type="ECO:0000259" key="5">
    <source>
        <dbReference type="PROSITE" id="PS51898"/>
    </source>
</evidence>
<proteinExistence type="predicted"/>
<keyword evidence="2 4" id="KW-0238">DNA-binding</keyword>
<keyword evidence="8" id="KW-1185">Reference proteome</keyword>
<dbReference type="InterPro" id="IPR010998">
    <property type="entry name" value="Integrase_recombinase_N"/>
</dbReference>